<dbReference type="SUPFAM" id="SSF54768">
    <property type="entry name" value="dsRNA-binding domain-like"/>
    <property type="match status" value="1"/>
</dbReference>
<dbReference type="InterPro" id="IPR004585">
    <property type="entry name" value="DNA_recomb/repair_Rad52"/>
</dbReference>
<dbReference type="PANTHER" id="PTHR12132">
    <property type="entry name" value="DNA REPAIR AND RECOMBINATION PROTEIN RAD52, RAD59"/>
    <property type="match status" value="1"/>
</dbReference>
<feature type="region of interest" description="Disordered" evidence="5">
    <location>
        <begin position="512"/>
        <end position="597"/>
    </location>
</feature>
<evidence type="ECO:0000313" key="7">
    <source>
        <dbReference type="Proteomes" id="UP001583280"/>
    </source>
</evidence>
<evidence type="ECO:0000313" key="6">
    <source>
        <dbReference type="EMBL" id="KAL1897501.1"/>
    </source>
</evidence>
<evidence type="ECO:0000256" key="5">
    <source>
        <dbReference type="SAM" id="MobiDB-lite"/>
    </source>
</evidence>
<dbReference type="InterPro" id="IPR007232">
    <property type="entry name" value="Rad52_Rad59_Rad22"/>
</dbReference>
<feature type="compositionally biased region" description="Low complexity" evidence="5">
    <location>
        <begin position="541"/>
        <end position="555"/>
    </location>
</feature>
<dbReference type="Proteomes" id="UP001583280">
    <property type="component" value="Unassembled WGS sequence"/>
</dbReference>
<dbReference type="PANTHER" id="PTHR12132:SF1">
    <property type="entry name" value="DNA REPAIR PROTEIN RAD52 HOMOLOG"/>
    <property type="match status" value="1"/>
</dbReference>
<feature type="compositionally biased region" description="Low complexity" evidence="5">
    <location>
        <begin position="467"/>
        <end position="479"/>
    </location>
</feature>
<dbReference type="EMBL" id="JAWDJO010000045">
    <property type="protein sequence ID" value="KAL1897501.1"/>
    <property type="molecule type" value="Genomic_DNA"/>
</dbReference>
<feature type="compositionally biased region" description="Polar residues" evidence="5">
    <location>
        <begin position="308"/>
        <end position="317"/>
    </location>
</feature>
<evidence type="ECO:0000256" key="1">
    <source>
        <dbReference type="ARBA" id="ARBA00006638"/>
    </source>
</evidence>
<gene>
    <name evidence="6" type="primary">RAD52</name>
    <name evidence="6" type="ORF">Cpir12675_002357</name>
</gene>
<feature type="compositionally biased region" description="Pro residues" evidence="5">
    <location>
        <begin position="323"/>
        <end position="337"/>
    </location>
</feature>
<feature type="compositionally biased region" description="Polar residues" evidence="5">
    <location>
        <begin position="352"/>
        <end position="368"/>
    </location>
</feature>
<name>A0ABR3ZA15_9PEZI</name>
<feature type="region of interest" description="Disordered" evidence="5">
    <location>
        <begin position="283"/>
        <end position="388"/>
    </location>
</feature>
<feature type="region of interest" description="Disordered" evidence="5">
    <location>
        <begin position="421"/>
        <end position="481"/>
    </location>
</feature>
<dbReference type="Gene3D" id="3.30.390.80">
    <property type="entry name" value="DNA repair protein Rad52/59/22"/>
    <property type="match status" value="1"/>
</dbReference>
<protein>
    <submittedName>
        <fullName evidence="6">DNA repair protein rad52</fullName>
    </submittedName>
</protein>
<comment type="caution">
    <text evidence="6">The sequence shown here is derived from an EMBL/GenBank/DDBJ whole genome shotgun (WGS) entry which is preliminary data.</text>
</comment>
<keyword evidence="4" id="KW-0234">DNA repair</keyword>
<organism evidence="6 7">
    <name type="scientific">Ceratocystis pirilliformis</name>
    <dbReference type="NCBI Taxonomy" id="259994"/>
    <lineage>
        <taxon>Eukaryota</taxon>
        <taxon>Fungi</taxon>
        <taxon>Dikarya</taxon>
        <taxon>Ascomycota</taxon>
        <taxon>Pezizomycotina</taxon>
        <taxon>Sordariomycetes</taxon>
        <taxon>Hypocreomycetidae</taxon>
        <taxon>Microascales</taxon>
        <taxon>Ceratocystidaceae</taxon>
        <taxon>Ceratocystis</taxon>
    </lineage>
</organism>
<dbReference type="Pfam" id="PF04098">
    <property type="entry name" value="Rad52_Rad22"/>
    <property type="match status" value="1"/>
</dbReference>
<dbReference type="NCBIfam" id="TIGR00607">
    <property type="entry name" value="rad52"/>
    <property type="match status" value="1"/>
</dbReference>
<feature type="compositionally biased region" description="Polar residues" evidence="5">
    <location>
        <begin position="206"/>
        <end position="221"/>
    </location>
</feature>
<sequence>MPATGDQHQVGIVNPFEEVQPRVSVYTADEIALLQYRLDKQLGPEYISNRQGPGGGRVHYLAADKVINLANEVLGFNGWSSSIQNIQVDFVDENPQTARVSLGLSVIMRVTLRDGTFHEDVGYGHIENAKGKAAAFEKAKKEGTTDALKRALRNFGNVLGNCIYDKEYLSKVTKVKHMPAKFDEQNLYRHGDRNRLNRIEAASAASHPQITTHVTAPSRPSSVPPGGLKSAPTAPIQQITAVANGVQSRSASPAPVIDSIDDLDSLMDDIDDADLCMAEEGDPDEIILPGTTDMLNGDNQNSSGGSNLALQQPNKQAYQPAAPQTPIPNSRPIPPKPNGNGAAAGRVMPSTRAPQFNQNPNSNGQAQNGPGSGHGPGPPKPPTGNEPVAFFSARAFSQLPETTINNPASIPVAQCIFNPKAESPSIRKTPGVDHTSSKPVARNLKHVPPASSQKEQITIGPGPGPGPAQQQQYMQQAAQSPSLQRCMNNAPPRNGANVVNPHLDQTRRIGAPMAANASPLGNRGQYKPPKMMKRLPPGAPQYPQLQHQHQQYNQQNGGGSNNGSDMTERQALSEVTNNNPVLGGGPIAPDNKRPRLA</sequence>
<keyword evidence="3" id="KW-0233">DNA recombination</keyword>
<dbReference type="InterPro" id="IPR041247">
    <property type="entry name" value="Rad52_fam"/>
</dbReference>
<keyword evidence="7" id="KW-1185">Reference proteome</keyword>
<evidence type="ECO:0000256" key="2">
    <source>
        <dbReference type="ARBA" id="ARBA00022763"/>
    </source>
</evidence>
<keyword evidence="2" id="KW-0227">DNA damage</keyword>
<reference evidence="6 7" key="1">
    <citation type="journal article" date="2024" name="IMA Fungus">
        <title>IMA Genome - F19 : A genome assembly and annotation guide to empower mycologists, including annotated draft genome sequences of Ceratocystis pirilliformis, Diaporthe australafricana, Fusarium ophioides, Paecilomyces lecythidis, and Sporothrix stenoceras.</title>
        <authorList>
            <person name="Aylward J."/>
            <person name="Wilson A.M."/>
            <person name="Visagie C.M."/>
            <person name="Spraker J."/>
            <person name="Barnes I."/>
            <person name="Buitendag C."/>
            <person name="Ceriani C."/>
            <person name="Del Mar Angel L."/>
            <person name="du Plessis D."/>
            <person name="Fuchs T."/>
            <person name="Gasser K."/>
            <person name="Kramer D."/>
            <person name="Li W."/>
            <person name="Munsamy K."/>
            <person name="Piso A."/>
            <person name="Price J.L."/>
            <person name="Sonnekus B."/>
            <person name="Thomas C."/>
            <person name="van der Nest A."/>
            <person name="van Dijk A."/>
            <person name="van Heerden A."/>
            <person name="van Vuuren N."/>
            <person name="Yilmaz N."/>
            <person name="Duong T.A."/>
            <person name="van der Merwe N.A."/>
            <person name="Wingfield M.J."/>
            <person name="Wingfield B.D."/>
        </authorList>
    </citation>
    <scope>NUCLEOTIDE SEQUENCE [LARGE SCALE GENOMIC DNA]</scope>
    <source>
        <strain evidence="6 7">CMW 12675</strain>
    </source>
</reference>
<comment type="similarity">
    <text evidence="1">Belongs to the RAD52 family.</text>
</comment>
<feature type="region of interest" description="Disordered" evidence="5">
    <location>
        <begin position="203"/>
        <end position="230"/>
    </location>
</feature>
<accession>A0ABR3ZA15</accession>
<evidence type="ECO:0000256" key="3">
    <source>
        <dbReference type="ARBA" id="ARBA00023172"/>
    </source>
</evidence>
<dbReference type="InterPro" id="IPR042525">
    <property type="entry name" value="Rad52_Rad59_Rad22_sf"/>
</dbReference>
<evidence type="ECO:0000256" key="4">
    <source>
        <dbReference type="ARBA" id="ARBA00023204"/>
    </source>
</evidence>
<feature type="compositionally biased region" description="Low complexity" evidence="5">
    <location>
        <begin position="296"/>
        <end position="307"/>
    </location>
</feature>
<proteinExistence type="inferred from homology"/>